<dbReference type="RefSeq" id="WP_046005574.1">
    <property type="nucleotide sequence ID" value="NZ_JXYA01000031.1"/>
</dbReference>
<dbReference type="Gene3D" id="3.40.50.410">
    <property type="entry name" value="von Willebrand factor, type A domain"/>
    <property type="match status" value="1"/>
</dbReference>
<reference evidence="1 2" key="1">
    <citation type="journal article" date="2015" name="BMC Genomics">
        <title>Genome mining reveals unlocked bioactive potential of marine Gram-negative bacteria.</title>
        <authorList>
            <person name="Machado H."/>
            <person name="Sonnenschein E.C."/>
            <person name="Melchiorsen J."/>
            <person name="Gram L."/>
        </authorList>
    </citation>
    <scope>NUCLEOTIDE SEQUENCE [LARGE SCALE GENOMIC DNA]</scope>
    <source>
        <strain evidence="1 2">S2471</strain>
    </source>
</reference>
<keyword evidence="2" id="KW-1185">Reference proteome</keyword>
<dbReference type="PANTHER" id="PTHR47824:SF3">
    <property type="entry name" value="UBIQUITIN-LIKE DOMAIN-CONTAINING PROTEIN"/>
    <property type="match status" value="1"/>
</dbReference>
<sequence length="217" mass="24143">MSDEMLVDVYFLMDATGSMQNAINSVKNEIKDYVQGYCKCNPGVKLAYGLGTYRDISDSRPYNFIQTINSNVDTLVNNLSLIRATGGGDQLEGQVIPLSLLNYKAAKWRPGALRLVAWYGDHGAHSSRIYNGKTYDKQTALDNLLETNTIVIGLSVGNNKLNQQGIAQYITSETSGRYVEDVKYDKLCCTLFDEISERLHLKKVPSPSRTHSLAMES</sequence>
<organism evidence="1 2">
    <name type="scientific">Pseudoalteromonas rubra</name>
    <dbReference type="NCBI Taxonomy" id="43658"/>
    <lineage>
        <taxon>Bacteria</taxon>
        <taxon>Pseudomonadati</taxon>
        <taxon>Pseudomonadota</taxon>
        <taxon>Gammaproteobacteria</taxon>
        <taxon>Alteromonadales</taxon>
        <taxon>Pseudoalteromonadaceae</taxon>
        <taxon>Pseudoalteromonas</taxon>
    </lineage>
</organism>
<evidence type="ECO:0000313" key="1">
    <source>
        <dbReference type="EMBL" id="KJZ07939.1"/>
    </source>
</evidence>
<dbReference type="InterPro" id="IPR036465">
    <property type="entry name" value="vWFA_dom_sf"/>
</dbReference>
<name>A0A0F4QKW8_9GAMM</name>
<dbReference type="AlphaFoldDB" id="A0A0F4QKW8"/>
<gene>
    <name evidence="1" type="ORF">TW77_13835</name>
</gene>
<dbReference type="OrthoDB" id="9805121at2"/>
<dbReference type="PATRIC" id="fig|43658.5.peg.2923"/>
<dbReference type="PANTHER" id="PTHR47824">
    <property type="entry name" value="UBIQUITIN-LIKE DOMAIN-CONTAINING PROTEIN"/>
    <property type="match status" value="1"/>
</dbReference>
<dbReference type="SUPFAM" id="SSF53300">
    <property type="entry name" value="vWA-like"/>
    <property type="match status" value="1"/>
</dbReference>
<protein>
    <recommendedName>
        <fullName evidence="3">VWFA domain-containing protein</fullName>
    </recommendedName>
</protein>
<evidence type="ECO:0008006" key="3">
    <source>
        <dbReference type="Google" id="ProtNLM"/>
    </source>
</evidence>
<evidence type="ECO:0000313" key="2">
    <source>
        <dbReference type="Proteomes" id="UP000033452"/>
    </source>
</evidence>
<dbReference type="Proteomes" id="UP000033452">
    <property type="component" value="Unassembled WGS sequence"/>
</dbReference>
<dbReference type="EMBL" id="JXYA01000031">
    <property type="protein sequence ID" value="KJZ07939.1"/>
    <property type="molecule type" value="Genomic_DNA"/>
</dbReference>
<comment type="caution">
    <text evidence="1">The sequence shown here is derived from an EMBL/GenBank/DDBJ whole genome shotgun (WGS) entry which is preliminary data.</text>
</comment>
<accession>A0A0F4QKW8</accession>
<proteinExistence type="predicted"/>